<dbReference type="EMBL" id="KQ965771">
    <property type="protein sequence ID" value="KXS14089.1"/>
    <property type="molecule type" value="Genomic_DNA"/>
</dbReference>
<dbReference type="GO" id="GO:0048471">
    <property type="term" value="C:perinuclear region of cytoplasm"/>
    <property type="evidence" value="ECO:0007669"/>
    <property type="project" value="TreeGrafter"/>
</dbReference>
<gene>
    <name evidence="4" type="ORF">M427DRAFT_70799</name>
</gene>
<dbReference type="InterPro" id="IPR027038">
    <property type="entry name" value="RanGap"/>
</dbReference>
<proteinExistence type="predicted"/>
<organism evidence="4 5">
    <name type="scientific">Gonapodya prolifera (strain JEL478)</name>
    <name type="common">Monoblepharis prolifera</name>
    <dbReference type="NCBI Taxonomy" id="1344416"/>
    <lineage>
        <taxon>Eukaryota</taxon>
        <taxon>Fungi</taxon>
        <taxon>Fungi incertae sedis</taxon>
        <taxon>Chytridiomycota</taxon>
        <taxon>Chytridiomycota incertae sedis</taxon>
        <taxon>Monoblepharidomycetes</taxon>
        <taxon>Monoblepharidales</taxon>
        <taxon>Gonapodyaceae</taxon>
        <taxon>Gonapodya</taxon>
    </lineage>
</organism>
<evidence type="ECO:0000256" key="2">
    <source>
        <dbReference type="ARBA" id="ARBA00022614"/>
    </source>
</evidence>
<dbReference type="GO" id="GO:0031267">
    <property type="term" value="F:small GTPase binding"/>
    <property type="evidence" value="ECO:0007669"/>
    <property type="project" value="TreeGrafter"/>
</dbReference>
<evidence type="ECO:0000313" key="4">
    <source>
        <dbReference type="EMBL" id="KXS14089.1"/>
    </source>
</evidence>
<dbReference type="SUPFAM" id="SSF52047">
    <property type="entry name" value="RNI-like"/>
    <property type="match status" value="1"/>
</dbReference>
<sequence>MAPPRPPPVLPPELIAHVIHHAFGPRGYNPRFASHRALVSSRFATVSRAWWAAARRLLYSVIVVEGLGVLQKLVDAVGGGGVDALPRVEELRLSLRTSSDTRRLWSREDVLDPLLNSRKWDVHGLIPSLLARVSEAGVLRILDLQGTQLDDTASLAIADTVTRNARLDKVVLAGCAMTPQAVETVVRALVGSRVAYLDIERNSLALATTDALATLLSSTSPACRLRTLRASAGGVDAQGMEILLRAVGKCASLEVLAVDGNAIGNGPAARALSDMLAQSSSLKELVVADCAVGPMGARLVAQGLMACGSVERVFMARNLAGDDGALALLSALAVPGSALRELDLDMNYVSLRVKQHARDVVAQVATEQGRKVDVWVNG</sequence>
<keyword evidence="2" id="KW-0433">Leucine-rich repeat</keyword>
<dbReference type="GO" id="GO:0005096">
    <property type="term" value="F:GTPase activator activity"/>
    <property type="evidence" value="ECO:0007669"/>
    <property type="project" value="UniProtKB-KW"/>
</dbReference>
<dbReference type="InterPro" id="IPR032675">
    <property type="entry name" value="LRR_dom_sf"/>
</dbReference>
<dbReference type="SMART" id="SM00368">
    <property type="entry name" value="LRR_RI"/>
    <property type="match status" value="3"/>
</dbReference>
<protein>
    <submittedName>
        <fullName evidence="4">RNI-like protein</fullName>
    </submittedName>
</protein>
<dbReference type="PANTHER" id="PTHR24113:SF12">
    <property type="entry name" value="RAN GTPASE-ACTIVATING PROTEIN 1"/>
    <property type="match status" value="1"/>
</dbReference>
<keyword evidence="1" id="KW-0343">GTPase activation</keyword>
<dbReference type="GO" id="GO:0005829">
    <property type="term" value="C:cytosol"/>
    <property type="evidence" value="ECO:0007669"/>
    <property type="project" value="TreeGrafter"/>
</dbReference>
<dbReference type="Gene3D" id="3.80.10.10">
    <property type="entry name" value="Ribonuclease Inhibitor"/>
    <property type="match status" value="1"/>
</dbReference>
<dbReference type="STRING" id="1344416.A0A139ABN6"/>
<keyword evidence="3" id="KW-0677">Repeat</keyword>
<accession>A0A139ABN6</accession>
<dbReference type="PANTHER" id="PTHR24113">
    <property type="entry name" value="RAN GTPASE-ACTIVATING PROTEIN 1"/>
    <property type="match status" value="1"/>
</dbReference>
<evidence type="ECO:0000256" key="1">
    <source>
        <dbReference type="ARBA" id="ARBA00022468"/>
    </source>
</evidence>
<dbReference type="GO" id="GO:0005634">
    <property type="term" value="C:nucleus"/>
    <property type="evidence" value="ECO:0007669"/>
    <property type="project" value="TreeGrafter"/>
</dbReference>
<dbReference type="AlphaFoldDB" id="A0A139ABN6"/>
<dbReference type="Proteomes" id="UP000070544">
    <property type="component" value="Unassembled WGS sequence"/>
</dbReference>
<evidence type="ECO:0000256" key="3">
    <source>
        <dbReference type="ARBA" id="ARBA00022737"/>
    </source>
</evidence>
<evidence type="ECO:0000313" key="5">
    <source>
        <dbReference type="Proteomes" id="UP000070544"/>
    </source>
</evidence>
<reference evidence="4 5" key="1">
    <citation type="journal article" date="2015" name="Genome Biol. Evol.">
        <title>Phylogenomic analyses indicate that early fungi evolved digesting cell walls of algal ancestors of land plants.</title>
        <authorList>
            <person name="Chang Y."/>
            <person name="Wang S."/>
            <person name="Sekimoto S."/>
            <person name="Aerts A.L."/>
            <person name="Choi C."/>
            <person name="Clum A."/>
            <person name="LaButti K.M."/>
            <person name="Lindquist E.A."/>
            <person name="Yee Ngan C."/>
            <person name="Ohm R.A."/>
            <person name="Salamov A.A."/>
            <person name="Grigoriev I.V."/>
            <person name="Spatafora J.W."/>
            <person name="Berbee M.L."/>
        </authorList>
    </citation>
    <scope>NUCLEOTIDE SEQUENCE [LARGE SCALE GENOMIC DNA]</scope>
    <source>
        <strain evidence="4 5">JEL478</strain>
    </source>
</reference>
<dbReference type="OrthoDB" id="184583at2759"/>
<name>A0A139ABN6_GONPJ</name>
<dbReference type="GO" id="GO:0006913">
    <property type="term" value="P:nucleocytoplasmic transport"/>
    <property type="evidence" value="ECO:0007669"/>
    <property type="project" value="TreeGrafter"/>
</dbReference>
<keyword evidence="5" id="KW-1185">Reference proteome</keyword>